<dbReference type="Gene3D" id="3.30.420.380">
    <property type="match status" value="1"/>
</dbReference>
<reference evidence="2 3" key="1">
    <citation type="submission" date="2020-04" db="EMBL/GenBank/DDBJ databases">
        <title>Vibrio sp. SM6, a novel species isolated from seawater.</title>
        <authorList>
            <person name="Wang X."/>
        </authorList>
    </citation>
    <scope>NUCLEOTIDE SEQUENCE [LARGE SCALE GENOMIC DNA]</scope>
    <source>
        <strain evidence="2 3">SM6</strain>
    </source>
</reference>
<comment type="caution">
    <text evidence="2">The sequence shown here is derived from an EMBL/GenBank/DDBJ whole genome shotgun (WGS) entry which is preliminary data.</text>
</comment>
<name>A0A7X8TUL6_9VIBR</name>
<evidence type="ECO:0000256" key="1">
    <source>
        <dbReference type="SAM" id="Coils"/>
    </source>
</evidence>
<feature type="coiled-coil region" evidence="1">
    <location>
        <begin position="337"/>
        <end position="371"/>
    </location>
</feature>
<keyword evidence="3" id="KW-1185">Reference proteome</keyword>
<dbReference type="Pfam" id="PF05137">
    <property type="entry name" value="PilN"/>
    <property type="match status" value="1"/>
</dbReference>
<dbReference type="RefSeq" id="WP_168837688.1">
    <property type="nucleotide sequence ID" value="NZ_JABAIK010000024.1"/>
</dbReference>
<evidence type="ECO:0000313" key="2">
    <source>
        <dbReference type="EMBL" id="NLS14593.1"/>
    </source>
</evidence>
<gene>
    <name evidence="2" type="ORF">HGP28_17175</name>
</gene>
<keyword evidence="1" id="KW-0175">Coiled coil</keyword>
<dbReference type="Proteomes" id="UP000535589">
    <property type="component" value="Unassembled WGS sequence"/>
</dbReference>
<dbReference type="SUPFAM" id="SSF53067">
    <property type="entry name" value="Actin-like ATPase domain"/>
    <property type="match status" value="1"/>
</dbReference>
<proteinExistence type="predicted"/>
<evidence type="ECO:0000313" key="3">
    <source>
        <dbReference type="Proteomes" id="UP000535589"/>
    </source>
</evidence>
<dbReference type="EMBL" id="JABAIK010000024">
    <property type="protein sequence ID" value="NLS14593.1"/>
    <property type="molecule type" value="Genomic_DNA"/>
</dbReference>
<protein>
    <submittedName>
        <fullName evidence="2">MSHA biogenesis protein MshI</fullName>
    </submittedName>
</protein>
<accession>A0A7X8TUL6</accession>
<dbReference type="InterPro" id="IPR007813">
    <property type="entry name" value="PilN"/>
</dbReference>
<dbReference type="AlphaFoldDB" id="A0A7X8TUL6"/>
<dbReference type="InterPro" id="IPR043129">
    <property type="entry name" value="ATPase_NBD"/>
</dbReference>
<sequence length="488" mass="54201">MTNMLKKWFTKSQQGEAGVIALLAEAVYWQDSQGELHTFPITATPGAPSDWTQALNAALEKVKPHSRHLTVLLGSHYYQVLQIDKPKIPSAEWPKALPYLLKDLLSEKPSEVVASAVSLPFGGKIQAYVLSKSILNPLLRCFDEHQFTLNALLPDDEIWGYSSDELANFMLLQRSDAGAYKLSAFVAHVPVFQRTLRAIFGPLTGENGSESQLDTVALELQRSMDYVSAQAKGVAFNQLKVCCDGEEIAELVDALNARLIAKVTPLQQAALDDPSHLQRSVQRLLCSAKASREIALDLYPESLRPQRQRMTLPAVALGWAALFVVLSGYSGWLSYHHAQLEQQVTQQKQQNSALSTELEQINQAVAKHQADPQINAAIARVQQDIQGKRDAIAVISDYETRDHGGYSDVLYALANLPNQRIALTQISMSHQQFDLQGEALSASAVPEWVGEFKQQVALVGRSFESVTIRRDEQTRVWFELRSQSQEAK</sequence>
<organism evidence="2 3">
    <name type="scientific">Vibrio agarilyticus</name>
    <dbReference type="NCBI Taxonomy" id="2726741"/>
    <lineage>
        <taxon>Bacteria</taxon>
        <taxon>Pseudomonadati</taxon>
        <taxon>Pseudomonadota</taxon>
        <taxon>Gammaproteobacteria</taxon>
        <taxon>Vibrionales</taxon>
        <taxon>Vibrionaceae</taxon>
        <taxon>Vibrio</taxon>
    </lineage>
</organism>